<dbReference type="EMBL" id="CAXAMM010040773">
    <property type="protein sequence ID" value="CAK9095313.1"/>
    <property type="molecule type" value="Genomic_DNA"/>
</dbReference>
<name>A0ABP0R3Z7_9DINO</name>
<keyword evidence="3" id="KW-1185">Reference proteome</keyword>
<evidence type="ECO:0000313" key="2">
    <source>
        <dbReference type="EMBL" id="CAK9095313.1"/>
    </source>
</evidence>
<keyword evidence="1" id="KW-0808">Transferase</keyword>
<evidence type="ECO:0000256" key="1">
    <source>
        <dbReference type="ARBA" id="ARBA00022679"/>
    </source>
</evidence>
<sequence length="171" mass="19585">MTIYDAGHGSFSGRNQQSFQDAESLSKVLSEEDFEPLQDLMYHDHRINSDEDRNDLPEEIAFNPDDIPHLKAVHLALVGDLAHGRTAHSKVQGLKIFKKVRVDLVAPEIFGYPVEYTDRMREAGFEVRCFGSVEEYLERAGDVADVWYFYKPQFSKCGDLTSLRLNELRSQ</sequence>
<organism evidence="2 3">
    <name type="scientific">Durusdinium trenchii</name>
    <dbReference type="NCBI Taxonomy" id="1381693"/>
    <lineage>
        <taxon>Eukaryota</taxon>
        <taxon>Sar</taxon>
        <taxon>Alveolata</taxon>
        <taxon>Dinophyceae</taxon>
        <taxon>Suessiales</taxon>
        <taxon>Symbiodiniaceae</taxon>
        <taxon>Durusdinium</taxon>
    </lineage>
</organism>
<dbReference type="PANTHER" id="PTHR35805">
    <property type="entry name" value="ASPARTATE CARBAMOYLTRANSFERASE REGULATORY CHAIN"/>
    <property type="match status" value="1"/>
</dbReference>
<comment type="caution">
    <text evidence="2">The sequence shown here is derived from an EMBL/GenBank/DDBJ whole genome shotgun (WGS) entry which is preliminary data.</text>
</comment>
<evidence type="ECO:0000313" key="3">
    <source>
        <dbReference type="Proteomes" id="UP001642464"/>
    </source>
</evidence>
<dbReference type="Gene3D" id="3.40.50.1370">
    <property type="entry name" value="Aspartate/ornithine carbamoyltransferase"/>
    <property type="match status" value="1"/>
</dbReference>
<dbReference type="Proteomes" id="UP001642464">
    <property type="component" value="Unassembled WGS sequence"/>
</dbReference>
<dbReference type="InterPro" id="IPR036901">
    <property type="entry name" value="Asp/Orn_carbamoylTrfase_sf"/>
</dbReference>
<protein>
    <submittedName>
        <fullName evidence="2">Protein PyrBI</fullName>
    </submittedName>
</protein>
<feature type="non-terminal residue" evidence="2">
    <location>
        <position position="171"/>
    </location>
</feature>
<reference evidence="2 3" key="1">
    <citation type="submission" date="2024-02" db="EMBL/GenBank/DDBJ databases">
        <authorList>
            <person name="Chen Y."/>
            <person name="Shah S."/>
            <person name="Dougan E. K."/>
            <person name="Thang M."/>
            <person name="Chan C."/>
        </authorList>
    </citation>
    <scope>NUCLEOTIDE SEQUENCE [LARGE SCALE GENOMIC DNA]</scope>
</reference>
<dbReference type="InterPro" id="IPR002801">
    <property type="entry name" value="Asp_carbamoylTrfase_reg"/>
</dbReference>
<dbReference type="SUPFAM" id="SSF53671">
    <property type="entry name" value="Aspartate/ornithine carbamoyltransferase"/>
    <property type="match status" value="1"/>
</dbReference>
<dbReference type="PANTHER" id="PTHR35805:SF1">
    <property type="entry name" value="ASPARTATE CARBAMOYLTRANSFERASE REGULATORY CHAIN"/>
    <property type="match status" value="1"/>
</dbReference>
<gene>
    <name evidence="2" type="ORF">SCF082_LOCUS44776</name>
</gene>
<accession>A0ABP0R3Z7</accession>
<proteinExistence type="predicted"/>